<evidence type="ECO:0000256" key="4">
    <source>
        <dbReference type="ARBA" id="ARBA00022692"/>
    </source>
</evidence>
<evidence type="ECO:0000256" key="7">
    <source>
        <dbReference type="ARBA" id="ARBA00023010"/>
    </source>
</evidence>
<comment type="function">
    <text evidence="9">Part of the Sec protein translocase complex. Interacts with the SecYEG preprotein conducting channel. SecDF uses the proton motive force (PMF) to complete protein translocation after the ATP-dependent function of SecA.</text>
</comment>
<dbReference type="HAMAP" id="MF_01464_B">
    <property type="entry name" value="SecF_B"/>
    <property type="match status" value="1"/>
</dbReference>
<protein>
    <recommendedName>
        <fullName evidence="9">Protein-export membrane protein SecF</fullName>
    </recommendedName>
</protein>
<gene>
    <name evidence="9" type="primary">secF</name>
    <name evidence="11" type="ORF">UY44_C0018G0004</name>
</gene>
<feature type="transmembrane region" description="Helical" evidence="9">
    <location>
        <begin position="12"/>
        <end position="32"/>
    </location>
</feature>
<dbReference type="InterPro" id="IPR022645">
    <property type="entry name" value="SecD/SecF_bac"/>
</dbReference>
<organism evidence="11 12">
    <name type="scientific">Candidatus Kaiserbacteria bacterium GW2011_GWA2_49_19</name>
    <dbReference type="NCBI Taxonomy" id="1618669"/>
    <lineage>
        <taxon>Bacteria</taxon>
        <taxon>Candidatus Kaiseribacteriota</taxon>
    </lineage>
</organism>
<feature type="transmembrane region" description="Helical" evidence="9">
    <location>
        <begin position="161"/>
        <end position="187"/>
    </location>
</feature>
<evidence type="ECO:0000256" key="6">
    <source>
        <dbReference type="ARBA" id="ARBA00022989"/>
    </source>
</evidence>
<proteinExistence type="inferred from homology"/>
<feature type="domain" description="Protein export membrane protein SecD/SecF C-terminal" evidence="10">
    <location>
        <begin position="104"/>
        <end position="296"/>
    </location>
</feature>
<dbReference type="PANTHER" id="PTHR30081">
    <property type="entry name" value="PROTEIN-EXPORT MEMBRANE PROTEIN SEC"/>
    <property type="match status" value="1"/>
</dbReference>
<dbReference type="GO" id="GO:0015450">
    <property type="term" value="F:protein-transporting ATPase activity"/>
    <property type="evidence" value="ECO:0007669"/>
    <property type="project" value="InterPro"/>
</dbReference>
<evidence type="ECO:0000313" key="12">
    <source>
        <dbReference type="Proteomes" id="UP000033965"/>
    </source>
</evidence>
<dbReference type="InterPro" id="IPR022813">
    <property type="entry name" value="SecD/SecF_arch_bac"/>
</dbReference>
<sequence length="304" mass="33591">MMIPFIKYGKFWIIISTFTIAAALVLVVMWGLKPGIDFTGGSLMEITFSKIRPASGEIQQAMGSVGISNVTVQHADENGIIARSSFLNEDDHQKALAEIRKRFQTDGNEVREDSFQTIGAAVSKQLRSRALWAVILVNAGIIVYIAYAFRRVSRPVASWKYGLLAIWSLIHDVLLVMGVFAVLGKFYGVEVDIAFVVAILTVLGYSVNDTIVVYDRIRENLQTSRNDNFSDTVNMGLNQSLMRSINTTAKTLLPLLALYFLGGTTIHYFALALIIGIASGAYSSIFVAAPWLVLVEKWQRRATA</sequence>
<comment type="subcellular location">
    <subcellularLocation>
        <location evidence="1 9">Cell membrane</location>
        <topology evidence="1 9">Multi-pass membrane protein</topology>
    </subcellularLocation>
</comment>
<keyword evidence="8 9" id="KW-0472">Membrane</keyword>
<evidence type="ECO:0000313" key="11">
    <source>
        <dbReference type="EMBL" id="KKW08094.1"/>
    </source>
</evidence>
<dbReference type="Pfam" id="PF07549">
    <property type="entry name" value="Sec_GG"/>
    <property type="match status" value="1"/>
</dbReference>
<evidence type="ECO:0000259" key="10">
    <source>
        <dbReference type="Pfam" id="PF02355"/>
    </source>
</evidence>
<evidence type="ECO:0000256" key="1">
    <source>
        <dbReference type="ARBA" id="ARBA00004651"/>
    </source>
</evidence>
<dbReference type="Gene3D" id="1.20.1640.10">
    <property type="entry name" value="Multidrug efflux transporter AcrB transmembrane domain"/>
    <property type="match status" value="1"/>
</dbReference>
<evidence type="ECO:0000256" key="5">
    <source>
        <dbReference type="ARBA" id="ARBA00022927"/>
    </source>
</evidence>
<feature type="transmembrane region" description="Helical" evidence="9">
    <location>
        <begin position="268"/>
        <end position="294"/>
    </location>
</feature>
<reference evidence="11 12" key="1">
    <citation type="journal article" date="2015" name="Nature">
        <title>rRNA introns, odd ribosomes, and small enigmatic genomes across a large radiation of phyla.</title>
        <authorList>
            <person name="Brown C.T."/>
            <person name="Hug L.A."/>
            <person name="Thomas B.C."/>
            <person name="Sharon I."/>
            <person name="Castelle C.J."/>
            <person name="Singh A."/>
            <person name="Wilkins M.J."/>
            <person name="Williams K.H."/>
            <person name="Banfield J.F."/>
        </authorList>
    </citation>
    <scope>NUCLEOTIDE SEQUENCE [LARGE SCALE GENOMIC DNA]</scope>
</reference>
<dbReference type="InterPro" id="IPR005665">
    <property type="entry name" value="SecF_bac"/>
</dbReference>
<dbReference type="Proteomes" id="UP000033965">
    <property type="component" value="Unassembled WGS sequence"/>
</dbReference>
<dbReference type="AlphaFoldDB" id="A0A0G1YNZ7"/>
<keyword evidence="6 9" id="KW-1133">Transmembrane helix</keyword>
<comment type="similarity">
    <text evidence="9">Belongs to the SecD/SecF family. SecF subfamily.</text>
</comment>
<feature type="transmembrane region" description="Helical" evidence="9">
    <location>
        <begin position="193"/>
        <end position="214"/>
    </location>
</feature>
<comment type="subunit">
    <text evidence="9">Forms a complex with SecD. Part of the essential Sec protein translocation apparatus which comprises SecA, SecYEG and auxiliary proteins SecDF. Other proteins may also be involved.</text>
</comment>
<keyword evidence="7 9" id="KW-0811">Translocation</keyword>
<evidence type="ECO:0000256" key="9">
    <source>
        <dbReference type="HAMAP-Rule" id="MF_01464"/>
    </source>
</evidence>
<comment type="caution">
    <text evidence="9">Lacks conserved residue(s) required for the propagation of feature annotation.</text>
</comment>
<feature type="transmembrane region" description="Helical" evidence="9">
    <location>
        <begin position="130"/>
        <end position="149"/>
    </location>
</feature>
<dbReference type="EMBL" id="LCPZ01000018">
    <property type="protein sequence ID" value="KKW08094.1"/>
    <property type="molecule type" value="Genomic_DNA"/>
</dbReference>
<keyword evidence="5 9" id="KW-0653">Protein transport</keyword>
<dbReference type="GO" id="GO:0006605">
    <property type="term" value="P:protein targeting"/>
    <property type="evidence" value="ECO:0007669"/>
    <property type="project" value="UniProtKB-UniRule"/>
</dbReference>
<name>A0A0G1YNZ7_9BACT</name>
<keyword evidence="4 9" id="KW-0812">Transmembrane</keyword>
<dbReference type="GO" id="GO:0043952">
    <property type="term" value="P:protein transport by the Sec complex"/>
    <property type="evidence" value="ECO:0007669"/>
    <property type="project" value="UniProtKB-UniRule"/>
</dbReference>
<evidence type="ECO:0000256" key="3">
    <source>
        <dbReference type="ARBA" id="ARBA00022475"/>
    </source>
</evidence>
<comment type="caution">
    <text evidence="11">The sequence shown here is derived from an EMBL/GenBank/DDBJ whole genome shotgun (WGS) entry which is preliminary data.</text>
</comment>
<dbReference type="Pfam" id="PF02355">
    <property type="entry name" value="SecD_SecF_C"/>
    <property type="match status" value="1"/>
</dbReference>
<keyword evidence="2 9" id="KW-0813">Transport</keyword>
<dbReference type="InterPro" id="IPR048634">
    <property type="entry name" value="SecD_SecF_C"/>
</dbReference>
<dbReference type="InterPro" id="IPR022646">
    <property type="entry name" value="SecD/SecF_CS"/>
</dbReference>
<keyword evidence="3 9" id="KW-1003">Cell membrane</keyword>
<dbReference type="NCBIfam" id="TIGR00966">
    <property type="entry name" value="transloc_SecF"/>
    <property type="match status" value="1"/>
</dbReference>
<evidence type="ECO:0000256" key="2">
    <source>
        <dbReference type="ARBA" id="ARBA00022448"/>
    </source>
</evidence>
<evidence type="ECO:0000256" key="8">
    <source>
        <dbReference type="ARBA" id="ARBA00023136"/>
    </source>
</evidence>
<dbReference type="PANTHER" id="PTHR30081:SF8">
    <property type="entry name" value="PROTEIN TRANSLOCASE SUBUNIT SECF"/>
    <property type="match status" value="1"/>
</dbReference>
<dbReference type="GO" id="GO:0005886">
    <property type="term" value="C:plasma membrane"/>
    <property type="evidence" value="ECO:0007669"/>
    <property type="project" value="UniProtKB-SubCell"/>
</dbReference>
<accession>A0A0G1YNZ7</accession>
<dbReference type="SUPFAM" id="SSF82866">
    <property type="entry name" value="Multidrug efflux transporter AcrB transmembrane domain"/>
    <property type="match status" value="1"/>
</dbReference>
<dbReference type="PRINTS" id="PR01755">
    <property type="entry name" value="SECFTRNLCASE"/>
</dbReference>
<dbReference type="PATRIC" id="fig|1618669.3.peg.555"/>
<dbReference type="GO" id="GO:0065002">
    <property type="term" value="P:intracellular protein transmembrane transport"/>
    <property type="evidence" value="ECO:0007669"/>
    <property type="project" value="UniProtKB-UniRule"/>
</dbReference>